<dbReference type="Gene3D" id="3.30.200.20">
    <property type="entry name" value="Phosphorylase Kinase, domain 1"/>
    <property type="match status" value="1"/>
</dbReference>
<evidence type="ECO:0000256" key="6">
    <source>
        <dbReference type="ARBA" id="ARBA00022723"/>
    </source>
</evidence>
<evidence type="ECO:0000256" key="10">
    <source>
        <dbReference type="ARBA" id="ARBA00032441"/>
    </source>
</evidence>
<keyword evidence="14" id="KW-1185">Reference proteome</keyword>
<dbReference type="Gene3D" id="3.90.1200.10">
    <property type="match status" value="1"/>
</dbReference>
<dbReference type="SUPFAM" id="SSF52540">
    <property type="entry name" value="P-loop containing nucleoside triphosphate hydrolases"/>
    <property type="match status" value="1"/>
</dbReference>
<dbReference type="RefSeq" id="WP_055038449.1">
    <property type="nucleotide sequence ID" value="NZ_AP014854.2"/>
</dbReference>
<dbReference type="Gene3D" id="3.40.50.300">
    <property type="entry name" value="P-loop containing nucleotide triphosphate hydrolases"/>
    <property type="match status" value="1"/>
</dbReference>
<evidence type="ECO:0000256" key="2">
    <source>
        <dbReference type="ARBA" id="ARBA00007599"/>
    </source>
</evidence>
<dbReference type="GO" id="GO:0005737">
    <property type="term" value="C:cytoplasm"/>
    <property type="evidence" value="ECO:0007669"/>
    <property type="project" value="UniProtKB-SubCell"/>
</dbReference>
<evidence type="ECO:0000259" key="11">
    <source>
        <dbReference type="Pfam" id="PF01636"/>
    </source>
</evidence>
<dbReference type="GO" id="GO:0002949">
    <property type="term" value="P:tRNA threonylcarbamoyladenosine modification"/>
    <property type="evidence" value="ECO:0007669"/>
    <property type="project" value="InterPro"/>
</dbReference>
<name>A0A0H5BA01_BLAVI</name>
<evidence type="ECO:0000256" key="8">
    <source>
        <dbReference type="ARBA" id="ARBA00022840"/>
    </source>
</evidence>
<dbReference type="PIRSF" id="PIRSF036599">
    <property type="entry name" value="AtpPhos"/>
    <property type="match status" value="1"/>
</dbReference>
<reference evidence="14" key="3">
    <citation type="journal article" date="2016" name="Genome Announc.">
        <title>Revised genome sequence of the purple photosynthetic bacterium Blastochloris viridis.</title>
        <authorList>
            <person name="Liu L.N."/>
            <person name="Faulkner M."/>
            <person name="Liu X."/>
            <person name="Huang F."/>
            <person name="Darby A.C."/>
            <person name="Hall N."/>
        </authorList>
    </citation>
    <scope>NUCLEOTIDE SEQUENCE [LARGE SCALE GENOMIC DNA]</scope>
    <source>
        <strain evidence="14">ATCC 19567 / DSM 133 / F</strain>
    </source>
</reference>
<dbReference type="InterPro" id="IPR012180">
    <property type="entry name" value="Bifunc_ATPase/PTrfase"/>
</dbReference>
<evidence type="ECO:0000256" key="3">
    <source>
        <dbReference type="ARBA" id="ARBA00019010"/>
    </source>
</evidence>
<dbReference type="GO" id="GO:0005524">
    <property type="term" value="F:ATP binding"/>
    <property type="evidence" value="ECO:0007669"/>
    <property type="project" value="UniProtKB-KW"/>
</dbReference>
<evidence type="ECO:0000256" key="7">
    <source>
        <dbReference type="ARBA" id="ARBA00022741"/>
    </source>
</evidence>
<dbReference type="Proteomes" id="UP000065734">
    <property type="component" value="Chromosome I"/>
</dbReference>
<evidence type="ECO:0000256" key="5">
    <source>
        <dbReference type="ARBA" id="ARBA00022694"/>
    </source>
</evidence>
<dbReference type="NCBIfam" id="TIGR00150">
    <property type="entry name" value="T6A_YjeE"/>
    <property type="match status" value="1"/>
</dbReference>
<accession>A0A0H5BA01</accession>
<dbReference type="STRING" id="1079.BVIR_3192"/>
<comment type="similarity">
    <text evidence="2">Belongs to the TsaE family.</text>
</comment>
<dbReference type="InterPro" id="IPR027417">
    <property type="entry name" value="P-loop_NTPase"/>
</dbReference>
<dbReference type="OrthoDB" id="9809275at2"/>
<dbReference type="InterPro" id="IPR011009">
    <property type="entry name" value="Kinase-like_dom_sf"/>
</dbReference>
<evidence type="ECO:0000256" key="1">
    <source>
        <dbReference type="ARBA" id="ARBA00004496"/>
    </source>
</evidence>
<dbReference type="EMBL" id="AP014854">
    <property type="protein sequence ID" value="BAR99067.1"/>
    <property type="molecule type" value="Genomic_DNA"/>
</dbReference>
<comment type="subcellular location">
    <subcellularLocation>
        <location evidence="1">Cytoplasm</location>
    </subcellularLocation>
</comment>
<dbReference type="PATRIC" id="fig|1079.6.peg.3356"/>
<dbReference type="Pfam" id="PF02367">
    <property type="entry name" value="TsaE"/>
    <property type="match status" value="1"/>
</dbReference>
<dbReference type="PANTHER" id="PTHR33540">
    <property type="entry name" value="TRNA THREONYLCARBAMOYLADENOSINE BIOSYNTHESIS PROTEIN TSAE"/>
    <property type="match status" value="1"/>
</dbReference>
<sequence length="523" mass="56897">MTAALTELVWNVVLPDEQATARLARDLCLGLQAGDLVTLAGDLGAGKSTLARAIIRTLAGDDGLEVPSPTYTLLQTYEIEPFAVVHADFYRVRSPDELEEIGWDEAAEDALALVEWPDRAGSLLAADRLEIVLNLAPDLGAEARRARLTGLAAFAPRLKRMRDIRAFLDGAGWGEAQRRPLAGDASSRRYERLVEPGRRAVLMDAPARPDGPPVRAGLPYSRIAHLAETVTPFLALARGLREHGLSAPEVLAADLALGLLVLEDLGDGKVVAGDPAEPILERYRTAAELLAALHSLSLPDRLAVAPGVDHVLPRYDIDAFLIEAELLLDWYLPFHGVMLPPGARGDFVALWREALAPVTAGPRTWVLRDVHSPNLIWLDQRSGVAQLGLIDFQDAVMGPPAYDVVSLTQDARVDVPEDTELAILKHYVTLRRGLDAGFDVAQFARAYATLGAQRNTKILGIFARLNARDGKPQYLTHLPRVARYLKRSLAHPGLAPLAKWYAAHVPLDYRPAADLPPSIPQAE</sequence>
<dbReference type="Pfam" id="PF01636">
    <property type="entry name" value="APH"/>
    <property type="match status" value="1"/>
</dbReference>
<keyword evidence="9" id="KW-0460">Magnesium</keyword>
<dbReference type="InterPro" id="IPR002575">
    <property type="entry name" value="Aminoglycoside_PTrfase"/>
</dbReference>
<evidence type="ECO:0000313" key="12">
    <source>
        <dbReference type="EMBL" id="BAR99067.1"/>
    </source>
</evidence>
<gene>
    <name evidence="12" type="ORF">BV133_1474</name>
    <name evidence="13" type="ORF">BVIRIDIS_26360</name>
</gene>
<keyword evidence="5" id="KW-0819">tRNA processing</keyword>
<evidence type="ECO:0000313" key="13">
    <source>
        <dbReference type="EMBL" id="CUU43611.1"/>
    </source>
</evidence>
<dbReference type="SUPFAM" id="SSF56112">
    <property type="entry name" value="Protein kinase-like (PK-like)"/>
    <property type="match status" value="1"/>
</dbReference>
<evidence type="ECO:0000256" key="4">
    <source>
        <dbReference type="ARBA" id="ARBA00022490"/>
    </source>
</evidence>
<reference evidence="13" key="2">
    <citation type="submission" date="2015-11" db="EMBL/GenBank/DDBJ databases">
        <authorList>
            <person name="Zhang Y."/>
            <person name="Guo Z."/>
        </authorList>
    </citation>
    <scope>NUCLEOTIDE SEQUENCE</scope>
    <source>
        <strain evidence="13">1</strain>
    </source>
</reference>
<evidence type="ECO:0000256" key="9">
    <source>
        <dbReference type="ARBA" id="ARBA00022842"/>
    </source>
</evidence>
<organism evidence="13 14">
    <name type="scientific">Blastochloris viridis</name>
    <name type="common">Rhodopseudomonas viridis</name>
    <dbReference type="NCBI Taxonomy" id="1079"/>
    <lineage>
        <taxon>Bacteria</taxon>
        <taxon>Pseudomonadati</taxon>
        <taxon>Pseudomonadota</taxon>
        <taxon>Alphaproteobacteria</taxon>
        <taxon>Hyphomicrobiales</taxon>
        <taxon>Blastochloridaceae</taxon>
        <taxon>Blastochloris</taxon>
    </lineage>
</organism>
<keyword evidence="8" id="KW-0067">ATP-binding</keyword>
<keyword evidence="7" id="KW-0547">Nucleotide-binding</keyword>
<dbReference type="KEGG" id="bvr:BVIR_3192"/>
<dbReference type="AlphaFoldDB" id="A0A0H5BA01"/>
<proteinExistence type="inferred from homology"/>
<feature type="domain" description="Aminoglycoside phosphotransferase" evidence="11">
    <location>
        <begin position="179"/>
        <end position="427"/>
    </location>
</feature>
<protein>
    <recommendedName>
        <fullName evidence="3">tRNA threonylcarbamoyladenosine biosynthesis protein TsaE</fullName>
    </recommendedName>
    <alternativeName>
        <fullName evidence="10">t(6)A37 threonylcarbamoyladenosine biosynthesis protein TsaE</fullName>
    </alternativeName>
</protein>
<reference evidence="12" key="1">
    <citation type="journal article" date="2015" name="Genome Announc.">
        <title>Complete Genome Sequence of the Bacteriochlorophyll b-Producing Photosynthetic Bacterium Blastochloris viridis.</title>
        <authorList>
            <person name="Tsukatani Y."/>
            <person name="Hirose Y."/>
            <person name="Harada J."/>
            <person name="Misawa N."/>
            <person name="Mori K."/>
            <person name="Inoue K."/>
            <person name="Tamiaki H."/>
        </authorList>
    </citation>
    <scope>NUCLEOTIDE SEQUENCE [LARGE SCALE GENOMIC DNA]</scope>
    <source>
        <strain evidence="12">DSM 133</strain>
    </source>
</reference>
<dbReference type="PANTHER" id="PTHR33540:SF2">
    <property type="entry name" value="TRNA THREONYLCARBAMOYLADENOSINE BIOSYNTHESIS PROTEIN TSAE"/>
    <property type="match status" value="1"/>
</dbReference>
<dbReference type="EMBL" id="LN907867">
    <property type="protein sequence ID" value="CUU43611.1"/>
    <property type="molecule type" value="Genomic_DNA"/>
</dbReference>
<evidence type="ECO:0000313" key="14">
    <source>
        <dbReference type="Proteomes" id="UP000065734"/>
    </source>
</evidence>
<keyword evidence="4" id="KW-0963">Cytoplasm</keyword>
<keyword evidence="6" id="KW-0479">Metal-binding</keyword>
<dbReference type="GO" id="GO:0046872">
    <property type="term" value="F:metal ion binding"/>
    <property type="evidence" value="ECO:0007669"/>
    <property type="project" value="UniProtKB-KW"/>
</dbReference>
<dbReference type="InterPro" id="IPR003442">
    <property type="entry name" value="T6A_TsaE"/>
</dbReference>